<evidence type="ECO:0000313" key="2">
    <source>
        <dbReference type="Proteomes" id="UP000304900"/>
    </source>
</evidence>
<dbReference type="AlphaFoldDB" id="A0A4U6D931"/>
<dbReference type="RefSeq" id="WP_137338299.1">
    <property type="nucleotide sequence ID" value="NZ_BSQH01000001.1"/>
</dbReference>
<dbReference type="Proteomes" id="UP000304900">
    <property type="component" value="Unassembled WGS sequence"/>
</dbReference>
<protein>
    <submittedName>
        <fullName evidence="1">Uncharacterized protein</fullName>
    </submittedName>
</protein>
<evidence type="ECO:0000313" key="1">
    <source>
        <dbReference type="EMBL" id="TKT94010.1"/>
    </source>
</evidence>
<reference evidence="1 2" key="1">
    <citation type="submission" date="2019-05" db="EMBL/GenBank/DDBJ databases">
        <title>Dyadobacter AR-3-8 sp. nov., isolated from arctic soil.</title>
        <authorList>
            <person name="Chaudhary D.K."/>
        </authorList>
    </citation>
    <scope>NUCLEOTIDE SEQUENCE [LARGE SCALE GENOMIC DNA]</scope>
    <source>
        <strain evidence="1 2">AR-3-8</strain>
    </source>
</reference>
<accession>A0A4U6D931</accession>
<proteinExistence type="predicted"/>
<name>A0A4U6D931_9BACT</name>
<keyword evidence="2" id="KW-1185">Reference proteome</keyword>
<organism evidence="1 2">
    <name type="scientific">Dyadobacter frigoris</name>
    <dbReference type="NCBI Taxonomy" id="2576211"/>
    <lineage>
        <taxon>Bacteria</taxon>
        <taxon>Pseudomonadati</taxon>
        <taxon>Bacteroidota</taxon>
        <taxon>Cytophagia</taxon>
        <taxon>Cytophagales</taxon>
        <taxon>Spirosomataceae</taxon>
        <taxon>Dyadobacter</taxon>
    </lineage>
</organism>
<gene>
    <name evidence="1" type="ORF">FDK13_02025</name>
</gene>
<dbReference type="OrthoDB" id="1496184at2"/>
<dbReference type="EMBL" id="SZVO01000001">
    <property type="protein sequence ID" value="TKT94010.1"/>
    <property type="molecule type" value="Genomic_DNA"/>
</dbReference>
<comment type="caution">
    <text evidence="1">The sequence shown here is derived from an EMBL/GenBank/DDBJ whole genome shotgun (WGS) entry which is preliminary data.</text>
</comment>
<sequence length="74" mass="8476">MGIIEAIKLITFEEAFEKGFVIGTKIGIEIGWQYKTYEVTKNLLFHTDFEIPKIAALANCSESFVKQVQNDLEY</sequence>